<dbReference type="InterPro" id="IPR050535">
    <property type="entry name" value="DNA_Repair-Maintenance_Comp"/>
</dbReference>
<dbReference type="PANTHER" id="PTHR30337">
    <property type="entry name" value="COMPONENT OF ATP-DEPENDENT DSDNA EXONUCLEASE"/>
    <property type="match status" value="1"/>
</dbReference>
<comment type="similarity">
    <text evidence="1 7">Belongs to the SbcD family.</text>
</comment>
<dbReference type="EMBL" id="AZGC01000005">
    <property type="protein sequence ID" value="KRL96471.1"/>
    <property type="molecule type" value="Genomic_DNA"/>
</dbReference>
<evidence type="ECO:0000256" key="5">
    <source>
        <dbReference type="ARBA" id="ARBA00022801"/>
    </source>
</evidence>
<dbReference type="GO" id="GO:0006260">
    <property type="term" value="P:DNA replication"/>
    <property type="evidence" value="ECO:0007669"/>
    <property type="project" value="UniProtKB-KW"/>
</dbReference>
<dbReference type="InterPro" id="IPR041796">
    <property type="entry name" value="Mre11_N"/>
</dbReference>
<dbReference type="STRING" id="417373.GCA_001570685_00027"/>
<dbReference type="RefSeq" id="WP_056995210.1">
    <property type="nucleotide sequence ID" value="NZ_AZGC01000005.1"/>
</dbReference>
<keyword evidence="7" id="KW-0235">DNA replication</keyword>
<keyword evidence="7" id="KW-0233">DNA recombination</keyword>
<protein>
    <recommendedName>
        <fullName evidence="3 7">Nuclease SbcCD subunit D</fullName>
    </recommendedName>
</protein>
<proteinExistence type="inferred from homology"/>
<keyword evidence="4 7" id="KW-0540">Nuclease</keyword>
<evidence type="ECO:0000313" key="10">
    <source>
        <dbReference type="EMBL" id="KRL96471.1"/>
    </source>
</evidence>
<feature type="domain" description="Nuclease SbcCD subunit D C-terminal" evidence="9">
    <location>
        <begin position="260"/>
        <end position="347"/>
    </location>
</feature>
<keyword evidence="5 7" id="KW-0378">Hydrolase</keyword>
<dbReference type="SUPFAM" id="SSF56300">
    <property type="entry name" value="Metallo-dependent phosphatases"/>
    <property type="match status" value="1"/>
</dbReference>
<dbReference type="Gene3D" id="3.60.21.10">
    <property type="match status" value="1"/>
</dbReference>
<gene>
    <name evidence="7" type="primary">sbcD</name>
    <name evidence="10" type="ORF">FC21_GL001220</name>
</gene>
<comment type="caution">
    <text evidence="10">The sequence shown here is derived from an EMBL/GenBank/DDBJ whole genome shotgun (WGS) entry which is preliminary data.</text>
</comment>
<evidence type="ECO:0000256" key="2">
    <source>
        <dbReference type="ARBA" id="ARBA00011322"/>
    </source>
</evidence>
<organism evidence="10 11">
    <name type="scientific">Limosilactobacillus equigenerosi DSM 18793 = JCM 14505</name>
    <dbReference type="NCBI Taxonomy" id="1423742"/>
    <lineage>
        <taxon>Bacteria</taxon>
        <taxon>Bacillati</taxon>
        <taxon>Bacillota</taxon>
        <taxon>Bacilli</taxon>
        <taxon>Lactobacillales</taxon>
        <taxon>Lactobacillaceae</taxon>
        <taxon>Limosilactobacillus</taxon>
    </lineage>
</organism>
<dbReference type="InterPro" id="IPR026843">
    <property type="entry name" value="SbcD_C"/>
</dbReference>
<dbReference type="NCBIfam" id="TIGR00619">
    <property type="entry name" value="sbcd"/>
    <property type="match status" value="1"/>
</dbReference>
<name>A0A0R1UTM9_9LACO</name>
<dbReference type="PANTHER" id="PTHR30337:SF0">
    <property type="entry name" value="NUCLEASE SBCCD SUBUNIT D"/>
    <property type="match status" value="1"/>
</dbReference>
<reference evidence="10 11" key="1">
    <citation type="journal article" date="2015" name="Genome Announc.">
        <title>Expanding the biotechnology potential of lactobacilli through comparative genomics of 213 strains and associated genera.</title>
        <authorList>
            <person name="Sun Z."/>
            <person name="Harris H.M."/>
            <person name="McCann A."/>
            <person name="Guo C."/>
            <person name="Argimon S."/>
            <person name="Zhang W."/>
            <person name="Yang X."/>
            <person name="Jeffery I.B."/>
            <person name="Cooney J.C."/>
            <person name="Kagawa T.F."/>
            <person name="Liu W."/>
            <person name="Song Y."/>
            <person name="Salvetti E."/>
            <person name="Wrobel A."/>
            <person name="Rasinkangas P."/>
            <person name="Parkhill J."/>
            <person name="Rea M.C."/>
            <person name="O'Sullivan O."/>
            <person name="Ritari J."/>
            <person name="Douillard F.P."/>
            <person name="Paul Ross R."/>
            <person name="Yang R."/>
            <person name="Briner A.E."/>
            <person name="Felis G.E."/>
            <person name="de Vos W.M."/>
            <person name="Barrangou R."/>
            <person name="Klaenhammer T.R."/>
            <person name="Caufield P.W."/>
            <person name="Cui Y."/>
            <person name="Zhang H."/>
            <person name="O'Toole P.W."/>
        </authorList>
    </citation>
    <scope>NUCLEOTIDE SEQUENCE [LARGE SCALE GENOMIC DNA]</scope>
    <source>
        <strain evidence="10 11">DSM 18793</strain>
    </source>
</reference>
<dbReference type="PATRIC" id="fig|1423742.4.peg.1266"/>
<sequence length="373" mass="41684">MRFLHTADWHVGKELNGYDLTADHQVAFEQIKSLAQTEHVDAIVVAGDLYDRRVPREAAVATVNQELKELNLELEYPVLAVSGNHDSAIRLGTGSDWYQATNFYLHTELAQAFEPVVVGDTQWFLLPYFELQAVRNYFHDDTIQSLPVAMEKIVAEMQAKFEPQYHQVLVAHFFAAGSSRTESETKVEVGGLNAVPTDLLAGFDYVALGHLHNPNALQLPRIKYSGSPLKMSTSEATIEKGVWIVDTKTQQVTWHALQPKHDLRLVIGAFDELVAGNEAGNHDDYVAINLTDEQAIPDVMSRLRVVYPRILSLHRLHGAQIKSLATTKQVNVKQAPLALLADFYQLVTDGQQLNPAQQQWAKTSLEQVLKGDD</sequence>
<dbReference type="GO" id="GO:0006310">
    <property type="term" value="P:DNA recombination"/>
    <property type="evidence" value="ECO:0007669"/>
    <property type="project" value="UniProtKB-KW"/>
</dbReference>
<evidence type="ECO:0000259" key="9">
    <source>
        <dbReference type="Pfam" id="PF12320"/>
    </source>
</evidence>
<evidence type="ECO:0000256" key="1">
    <source>
        <dbReference type="ARBA" id="ARBA00010555"/>
    </source>
</evidence>
<dbReference type="GO" id="GO:0008408">
    <property type="term" value="F:3'-5' exonuclease activity"/>
    <property type="evidence" value="ECO:0007669"/>
    <property type="project" value="InterPro"/>
</dbReference>
<evidence type="ECO:0000256" key="4">
    <source>
        <dbReference type="ARBA" id="ARBA00022722"/>
    </source>
</evidence>
<evidence type="ECO:0000256" key="7">
    <source>
        <dbReference type="RuleBase" id="RU363069"/>
    </source>
</evidence>
<dbReference type="Pfam" id="PF00149">
    <property type="entry name" value="Metallophos"/>
    <property type="match status" value="1"/>
</dbReference>
<evidence type="ECO:0000259" key="8">
    <source>
        <dbReference type="Pfam" id="PF00149"/>
    </source>
</evidence>
<dbReference type="InterPro" id="IPR004843">
    <property type="entry name" value="Calcineurin-like_PHP"/>
</dbReference>
<dbReference type="InterPro" id="IPR004593">
    <property type="entry name" value="SbcD"/>
</dbReference>
<dbReference type="Proteomes" id="UP000051084">
    <property type="component" value="Unassembled WGS sequence"/>
</dbReference>
<dbReference type="GO" id="GO:0004519">
    <property type="term" value="F:endonuclease activity"/>
    <property type="evidence" value="ECO:0007669"/>
    <property type="project" value="UniProtKB-KW"/>
</dbReference>
<keyword evidence="11" id="KW-1185">Reference proteome</keyword>
<comment type="subunit">
    <text evidence="2 7">Heterodimer of SbcC and SbcD.</text>
</comment>
<evidence type="ECO:0000256" key="3">
    <source>
        <dbReference type="ARBA" id="ARBA00013365"/>
    </source>
</evidence>
<comment type="function">
    <text evidence="7">SbcCD cleaves DNA hairpin structures. These structures can inhibit DNA replication and are intermediates in certain DNA recombination reactions. The complex acts as a 3'-&gt;5' double strand exonuclease that can open hairpins. It also has a 5' single-strand endonuclease activity.</text>
</comment>
<feature type="domain" description="Calcineurin-like phosphoesterase" evidence="8">
    <location>
        <begin position="1"/>
        <end position="214"/>
    </location>
</feature>
<dbReference type="CDD" id="cd00840">
    <property type="entry name" value="MPP_Mre11_N"/>
    <property type="match status" value="1"/>
</dbReference>
<keyword evidence="7" id="KW-0255">Endonuclease</keyword>
<evidence type="ECO:0000313" key="11">
    <source>
        <dbReference type="Proteomes" id="UP000051084"/>
    </source>
</evidence>
<keyword evidence="6 7" id="KW-0269">Exonuclease</keyword>
<evidence type="ECO:0000256" key="6">
    <source>
        <dbReference type="ARBA" id="ARBA00022839"/>
    </source>
</evidence>
<dbReference type="AlphaFoldDB" id="A0A0R1UTM9"/>
<dbReference type="Pfam" id="PF12320">
    <property type="entry name" value="SbcD_C"/>
    <property type="match status" value="1"/>
</dbReference>
<accession>A0A0R1UTM9</accession>
<dbReference type="OrthoDB" id="9773856at2"/>
<dbReference type="InterPro" id="IPR029052">
    <property type="entry name" value="Metallo-depent_PP-like"/>
</dbReference>